<feature type="region of interest" description="Disordered" evidence="1">
    <location>
        <begin position="178"/>
        <end position="213"/>
    </location>
</feature>
<proteinExistence type="predicted"/>
<reference evidence="3 4" key="1">
    <citation type="journal article" date="2009" name="Nat. Genet.">
        <title>The genome of the cucumber, Cucumis sativus L.</title>
        <authorList>
            <person name="Huang S."/>
            <person name="Li R."/>
            <person name="Zhang Z."/>
            <person name="Li L."/>
            <person name="Gu X."/>
            <person name="Fan W."/>
            <person name="Lucas W.J."/>
            <person name="Wang X."/>
            <person name="Xie B."/>
            <person name="Ni P."/>
            <person name="Ren Y."/>
            <person name="Zhu H."/>
            <person name="Li J."/>
            <person name="Lin K."/>
            <person name="Jin W."/>
            <person name="Fei Z."/>
            <person name="Li G."/>
            <person name="Staub J."/>
            <person name="Kilian A."/>
            <person name="van der Vossen E.A."/>
            <person name="Wu Y."/>
            <person name="Guo J."/>
            <person name="He J."/>
            <person name="Jia Z."/>
            <person name="Ren Y."/>
            <person name="Tian G."/>
            <person name="Lu Y."/>
            <person name="Ruan J."/>
            <person name="Qian W."/>
            <person name="Wang M."/>
            <person name="Huang Q."/>
            <person name="Li B."/>
            <person name="Xuan Z."/>
            <person name="Cao J."/>
            <person name="Asan"/>
            <person name="Wu Z."/>
            <person name="Zhang J."/>
            <person name="Cai Q."/>
            <person name="Bai Y."/>
            <person name="Zhao B."/>
            <person name="Han Y."/>
            <person name="Li Y."/>
            <person name="Li X."/>
            <person name="Wang S."/>
            <person name="Shi Q."/>
            <person name="Liu S."/>
            <person name="Cho W.K."/>
            <person name="Kim J.Y."/>
            <person name="Xu Y."/>
            <person name="Heller-Uszynska K."/>
            <person name="Miao H."/>
            <person name="Cheng Z."/>
            <person name="Zhang S."/>
            <person name="Wu J."/>
            <person name="Yang Y."/>
            <person name="Kang H."/>
            <person name="Li M."/>
            <person name="Liang H."/>
            <person name="Ren X."/>
            <person name="Shi Z."/>
            <person name="Wen M."/>
            <person name="Jian M."/>
            <person name="Yang H."/>
            <person name="Zhang G."/>
            <person name="Yang Z."/>
            <person name="Chen R."/>
            <person name="Liu S."/>
            <person name="Li J."/>
            <person name="Ma L."/>
            <person name="Liu H."/>
            <person name="Zhou Y."/>
            <person name="Zhao J."/>
            <person name="Fang X."/>
            <person name="Li G."/>
            <person name="Fang L."/>
            <person name="Li Y."/>
            <person name="Liu D."/>
            <person name="Zheng H."/>
            <person name="Zhang Y."/>
            <person name="Qin N."/>
            <person name="Li Z."/>
            <person name="Yang G."/>
            <person name="Yang S."/>
            <person name="Bolund L."/>
            <person name="Kristiansen K."/>
            <person name="Zheng H."/>
            <person name="Li S."/>
            <person name="Zhang X."/>
            <person name="Yang H."/>
            <person name="Wang J."/>
            <person name="Sun R."/>
            <person name="Zhang B."/>
            <person name="Jiang S."/>
            <person name="Wang J."/>
            <person name="Du Y."/>
            <person name="Li S."/>
        </authorList>
    </citation>
    <scope>NUCLEOTIDE SEQUENCE [LARGE SCALE GENOMIC DNA]</scope>
    <source>
        <strain evidence="4">cv. 9930</strain>
    </source>
</reference>
<dbReference type="Gramene" id="KGN44232">
    <property type="protein sequence ID" value="KGN44232"/>
    <property type="gene ID" value="Csa_7G232560"/>
</dbReference>
<dbReference type="Proteomes" id="UP000029981">
    <property type="component" value="Chromosome 7"/>
</dbReference>
<dbReference type="InterPro" id="IPR016140">
    <property type="entry name" value="Bifunc_inhib/LTP/seed_store"/>
</dbReference>
<dbReference type="InterPro" id="IPR036312">
    <property type="entry name" value="Bifun_inhib/LTP/seed_sf"/>
</dbReference>
<evidence type="ECO:0000259" key="2">
    <source>
        <dbReference type="Pfam" id="PF14368"/>
    </source>
</evidence>
<evidence type="ECO:0000313" key="3">
    <source>
        <dbReference type="EMBL" id="KGN44232.1"/>
    </source>
</evidence>
<reference evidence="3 4" key="2">
    <citation type="journal article" date="2009" name="PLoS ONE">
        <title>An integrated genetic and cytogenetic map of the cucumber genome.</title>
        <authorList>
            <person name="Ren Y."/>
            <person name="Zhang Z."/>
            <person name="Liu J."/>
            <person name="Staub J.E."/>
            <person name="Han Y."/>
            <person name="Cheng Z."/>
            <person name="Li X."/>
            <person name="Lu J."/>
            <person name="Miao H."/>
            <person name="Kang H."/>
            <person name="Xie B."/>
            <person name="Gu X."/>
            <person name="Wang X."/>
            <person name="Du Y."/>
            <person name="Jin W."/>
            <person name="Huang S."/>
        </authorList>
    </citation>
    <scope>NUCLEOTIDE SEQUENCE [LARGE SCALE GENOMIC DNA]</scope>
    <source>
        <strain evidence="4">cv. 9930</strain>
    </source>
</reference>
<keyword evidence="4" id="KW-1185">Reference proteome</keyword>
<dbReference type="AlphaFoldDB" id="A0A0A0K7D4"/>
<dbReference type="Pfam" id="PF14368">
    <property type="entry name" value="LTP_2"/>
    <property type="match status" value="1"/>
</dbReference>
<evidence type="ECO:0000313" key="4">
    <source>
        <dbReference type="Proteomes" id="UP000029981"/>
    </source>
</evidence>
<evidence type="ECO:0000256" key="1">
    <source>
        <dbReference type="SAM" id="MobiDB-lite"/>
    </source>
</evidence>
<dbReference type="eggNOG" id="ENOG502SA2F">
    <property type="taxonomic scope" value="Eukaryota"/>
</dbReference>
<sequence>MAVVAMSPPTGCTTRELLLLSPCLPFISAPPNNLSDTVPSECCDAFSSAYSAGGGICLCYFLREPQILGFPLNRTKFMALSSFCPLNGENGIYLEKNSSLDSVCAASQTLPPLQSSRIPRIQEPDSPADENIETPDVGLPPNAIVSPSAPAEKPRPPPSSATAEQCTNLQQQNRISFRESESMSHFKRNSPSRLNRQSHSVESVESHVSEARTVREKFPSEYDLEVKYKPSRVKVEFLN</sequence>
<dbReference type="PANTHER" id="PTHR35747">
    <property type="entry name" value="BIFUNCTIONAL INHIBITOR/LIPID-TRANSFER PROTEIN/SEED STORAGE 2S ALBUMIN SUPERFAMILY PROTEIN"/>
    <property type="match status" value="1"/>
</dbReference>
<feature type="region of interest" description="Disordered" evidence="1">
    <location>
        <begin position="114"/>
        <end position="164"/>
    </location>
</feature>
<reference evidence="3 4" key="4">
    <citation type="journal article" date="2011" name="BMC Genomics">
        <title>RNA-Seq improves annotation of protein-coding genes in the cucumber genome.</title>
        <authorList>
            <person name="Li Z."/>
            <person name="Zhang Z."/>
            <person name="Yan P."/>
            <person name="Huang S."/>
            <person name="Fei Z."/>
            <person name="Lin K."/>
        </authorList>
    </citation>
    <scope>NUCLEOTIDE SEQUENCE [LARGE SCALE GENOMIC DNA]</scope>
    <source>
        <strain evidence="4">cv. 9930</strain>
    </source>
</reference>
<feature type="compositionally biased region" description="Basic and acidic residues" evidence="1">
    <location>
        <begin position="202"/>
        <end position="213"/>
    </location>
</feature>
<name>A0A0A0K7D4_CUCSA</name>
<protein>
    <recommendedName>
        <fullName evidence="2">Bifunctional inhibitor/plant lipid transfer protein/seed storage helical domain-containing protein</fullName>
    </recommendedName>
</protein>
<organism evidence="3 4">
    <name type="scientific">Cucumis sativus</name>
    <name type="common">Cucumber</name>
    <dbReference type="NCBI Taxonomy" id="3659"/>
    <lineage>
        <taxon>Eukaryota</taxon>
        <taxon>Viridiplantae</taxon>
        <taxon>Streptophyta</taxon>
        <taxon>Embryophyta</taxon>
        <taxon>Tracheophyta</taxon>
        <taxon>Spermatophyta</taxon>
        <taxon>Magnoliopsida</taxon>
        <taxon>eudicotyledons</taxon>
        <taxon>Gunneridae</taxon>
        <taxon>Pentapetalae</taxon>
        <taxon>rosids</taxon>
        <taxon>fabids</taxon>
        <taxon>Cucurbitales</taxon>
        <taxon>Cucurbitaceae</taxon>
        <taxon>Benincaseae</taxon>
        <taxon>Cucumis</taxon>
    </lineage>
</organism>
<dbReference type="EMBL" id="CM002928">
    <property type="protein sequence ID" value="KGN44232.1"/>
    <property type="molecule type" value="Genomic_DNA"/>
</dbReference>
<dbReference type="InterPro" id="IPR053353">
    <property type="entry name" value="Plant_LTP_GPI-anchored"/>
</dbReference>
<dbReference type="PANTHER" id="PTHR35747:SF2">
    <property type="entry name" value="NON-SPECIFIC LIPID TRANSFER PROTEIN GPI-ANCHORED 25"/>
    <property type="match status" value="1"/>
</dbReference>
<dbReference type="SUPFAM" id="SSF47699">
    <property type="entry name" value="Bifunctional inhibitor/lipid-transfer protein/seed storage 2S albumin"/>
    <property type="match status" value="1"/>
</dbReference>
<dbReference type="Gene3D" id="1.10.110.10">
    <property type="entry name" value="Plant lipid-transfer and hydrophobic proteins"/>
    <property type="match status" value="1"/>
</dbReference>
<reference evidence="3 4" key="3">
    <citation type="journal article" date="2010" name="BMC Genomics">
        <title>Transcriptome sequencing and comparative analysis of cucumber flowers with different sex types.</title>
        <authorList>
            <person name="Guo S."/>
            <person name="Zheng Y."/>
            <person name="Joung J.G."/>
            <person name="Liu S."/>
            <person name="Zhang Z."/>
            <person name="Crasta O.R."/>
            <person name="Sobral B.W."/>
            <person name="Xu Y."/>
            <person name="Huang S."/>
            <person name="Fei Z."/>
        </authorList>
    </citation>
    <scope>NUCLEOTIDE SEQUENCE [LARGE SCALE GENOMIC DNA]</scope>
    <source>
        <strain evidence="4">cv. 9930</strain>
    </source>
</reference>
<dbReference type="CDD" id="cd00010">
    <property type="entry name" value="AAI_LTSS"/>
    <property type="match status" value="1"/>
</dbReference>
<feature type="domain" description="Bifunctional inhibitor/plant lipid transfer protein/seed storage helical" evidence="2">
    <location>
        <begin position="11"/>
        <end position="88"/>
    </location>
</feature>
<accession>A0A0A0K7D4</accession>
<gene>
    <name evidence="3" type="ORF">Csa_7G232560</name>
</gene>